<name>A0A1I6ETM3_9PSEU</name>
<evidence type="ECO:0000313" key="2">
    <source>
        <dbReference type="Proteomes" id="UP000198583"/>
    </source>
</evidence>
<dbReference type="Proteomes" id="UP000198583">
    <property type="component" value="Unassembled WGS sequence"/>
</dbReference>
<sequence length="145" mass="16032">MGDLTDEARALLAGGATTQEAFIALWRPDRPYYDVTLAVGVAVGNSVENMVRRLEPKSAWSGEPEADEIDTWAETLEASGYFDLHAGLSAAQEPVAKELWRDFRTLLPMPSGVGHHFLRLMDAGHLDEARRELERLRAVTSAWAP</sequence>
<dbReference type="EMBL" id="FOYL01000005">
    <property type="protein sequence ID" value="SFR21109.1"/>
    <property type="molecule type" value="Genomic_DNA"/>
</dbReference>
<dbReference type="OrthoDB" id="162914at2"/>
<keyword evidence="2" id="KW-1185">Reference proteome</keyword>
<dbReference type="STRING" id="84724.SAMN04488564_105464"/>
<accession>A0A1I6ETM3</accession>
<dbReference type="AlphaFoldDB" id="A0A1I6ETM3"/>
<dbReference type="RefSeq" id="WP_093597513.1">
    <property type="nucleotide sequence ID" value="NZ_FOYL01000005.1"/>
</dbReference>
<evidence type="ECO:0000313" key="1">
    <source>
        <dbReference type="EMBL" id="SFR21109.1"/>
    </source>
</evidence>
<gene>
    <name evidence="1" type="ORF">SAMN04488564_105464</name>
</gene>
<protein>
    <submittedName>
        <fullName evidence="1">Uncharacterized protein</fullName>
    </submittedName>
</protein>
<organism evidence="1 2">
    <name type="scientific">Lentzea waywayandensis</name>
    <dbReference type="NCBI Taxonomy" id="84724"/>
    <lineage>
        <taxon>Bacteria</taxon>
        <taxon>Bacillati</taxon>
        <taxon>Actinomycetota</taxon>
        <taxon>Actinomycetes</taxon>
        <taxon>Pseudonocardiales</taxon>
        <taxon>Pseudonocardiaceae</taxon>
        <taxon>Lentzea</taxon>
    </lineage>
</organism>
<reference evidence="2" key="1">
    <citation type="submission" date="2016-10" db="EMBL/GenBank/DDBJ databases">
        <authorList>
            <person name="Varghese N."/>
            <person name="Submissions S."/>
        </authorList>
    </citation>
    <scope>NUCLEOTIDE SEQUENCE [LARGE SCALE GENOMIC DNA]</scope>
    <source>
        <strain evidence="2">DSM 44232</strain>
    </source>
</reference>
<proteinExistence type="predicted"/>